<dbReference type="KEGG" id="plyc:GXP70_23715"/>
<evidence type="ECO:0000313" key="2">
    <source>
        <dbReference type="EMBL" id="QHT62687.1"/>
    </source>
</evidence>
<accession>A0A6C0G1I5</accession>
<dbReference type="RefSeq" id="WP_162359118.1">
    <property type="nucleotide sequence ID" value="NZ_CP048209.1"/>
</dbReference>
<reference evidence="2 3" key="1">
    <citation type="submission" date="2020-01" db="EMBL/GenBank/DDBJ databases">
        <title>Paenibacillus sp. nov., isolated from tomato rhizosphere.</title>
        <authorList>
            <person name="Weon H.-Y."/>
            <person name="Lee S.A."/>
        </authorList>
    </citation>
    <scope>NUCLEOTIDE SEQUENCE [LARGE SCALE GENOMIC DNA]</scope>
    <source>
        <strain evidence="2 3">12200R-189</strain>
    </source>
</reference>
<feature type="region of interest" description="Disordered" evidence="1">
    <location>
        <begin position="156"/>
        <end position="179"/>
    </location>
</feature>
<organism evidence="2 3">
    <name type="scientific">Paenibacillus lycopersici</name>
    <dbReference type="NCBI Taxonomy" id="2704462"/>
    <lineage>
        <taxon>Bacteria</taxon>
        <taxon>Bacillati</taxon>
        <taxon>Bacillota</taxon>
        <taxon>Bacilli</taxon>
        <taxon>Bacillales</taxon>
        <taxon>Paenibacillaceae</taxon>
        <taxon>Paenibacillus</taxon>
    </lineage>
</organism>
<dbReference type="GO" id="GO:0005506">
    <property type="term" value="F:iron ion binding"/>
    <property type="evidence" value="ECO:0007669"/>
    <property type="project" value="UniProtKB-ARBA"/>
</dbReference>
<dbReference type="Pfam" id="PF05721">
    <property type="entry name" value="PhyH"/>
    <property type="match status" value="1"/>
</dbReference>
<keyword evidence="2" id="KW-0223">Dioxygenase</keyword>
<dbReference type="GO" id="GO:0016706">
    <property type="term" value="F:2-oxoglutarate-dependent dioxygenase activity"/>
    <property type="evidence" value="ECO:0007669"/>
    <property type="project" value="UniProtKB-ARBA"/>
</dbReference>
<dbReference type="Gene3D" id="2.60.120.620">
    <property type="entry name" value="q2cbj1_9rhob like domain"/>
    <property type="match status" value="1"/>
</dbReference>
<dbReference type="EMBL" id="CP048209">
    <property type="protein sequence ID" value="QHT62687.1"/>
    <property type="molecule type" value="Genomic_DNA"/>
</dbReference>
<evidence type="ECO:0000313" key="3">
    <source>
        <dbReference type="Proteomes" id="UP000476064"/>
    </source>
</evidence>
<protein>
    <submittedName>
        <fullName evidence="2">Phytanoyl-CoA dioxygenase family protein</fullName>
    </submittedName>
</protein>
<name>A0A6C0G1I5_9BACL</name>
<dbReference type="Proteomes" id="UP000476064">
    <property type="component" value="Chromosome"/>
</dbReference>
<dbReference type="PANTHER" id="PTHR20883:SF48">
    <property type="entry name" value="ECTOINE DIOXYGENASE"/>
    <property type="match status" value="1"/>
</dbReference>
<sequence length="265" mass="30296">MNRERAAAADPGAFDLEYHTEAFFRDGFTLVKQVLSEEFVDEYRIAFEREFTEKPNDGYGDTLRTKMFERGDVFLHMIDRPEAVAFAEAVLGANCHMFSNNGLYTKPGTGIDSWHVDEDLFLPIPEGAELDPRIQVPCFMFSAMYYLQDVTEDMGPTQLVPGSHRSGRHPDSPKETPYYKGQGPVSILAKKGDMLLFNGQTWHRGARNGSDKVRMVQQVTYGRRWVSQRFYPFINYVMPQSVIEAARDHPRLTRLLGFHPRGPYG</sequence>
<keyword evidence="2" id="KW-0560">Oxidoreductase</keyword>
<gene>
    <name evidence="2" type="ORF">GXP70_23715</name>
</gene>
<keyword evidence="3" id="KW-1185">Reference proteome</keyword>
<dbReference type="PANTHER" id="PTHR20883">
    <property type="entry name" value="PHYTANOYL-COA DIOXYGENASE DOMAIN CONTAINING 1"/>
    <property type="match status" value="1"/>
</dbReference>
<dbReference type="AlphaFoldDB" id="A0A6C0G1I5"/>
<dbReference type="SUPFAM" id="SSF51197">
    <property type="entry name" value="Clavaminate synthase-like"/>
    <property type="match status" value="1"/>
</dbReference>
<evidence type="ECO:0000256" key="1">
    <source>
        <dbReference type="SAM" id="MobiDB-lite"/>
    </source>
</evidence>
<proteinExistence type="predicted"/>
<dbReference type="InterPro" id="IPR008775">
    <property type="entry name" value="Phytyl_CoA_dOase-like"/>
</dbReference>